<dbReference type="InterPro" id="IPR013083">
    <property type="entry name" value="Znf_RING/FYVE/PHD"/>
</dbReference>
<keyword evidence="1" id="KW-0479">Metal-binding</keyword>
<dbReference type="GO" id="GO:0140082">
    <property type="term" value="F:SUMO-ubiquitin ligase activity"/>
    <property type="evidence" value="ECO:0007669"/>
    <property type="project" value="TreeGrafter"/>
</dbReference>
<dbReference type="SUPFAM" id="SSF57850">
    <property type="entry name" value="RING/U-box"/>
    <property type="match status" value="1"/>
</dbReference>
<feature type="domain" description="RING-type" evidence="6">
    <location>
        <begin position="209"/>
        <end position="250"/>
    </location>
</feature>
<evidence type="ECO:0000256" key="2">
    <source>
        <dbReference type="ARBA" id="ARBA00022771"/>
    </source>
</evidence>
<dbReference type="GO" id="GO:0008270">
    <property type="term" value="F:zinc ion binding"/>
    <property type="evidence" value="ECO:0007669"/>
    <property type="project" value="UniProtKB-KW"/>
</dbReference>
<dbReference type="STRING" id="36166.T1GB69"/>
<dbReference type="HOGENOM" id="CLU_1058814_0_0_1"/>
<protein>
    <recommendedName>
        <fullName evidence="6">RING-type domain-containing protein</fullName>
    </recommendedName>
</protein>
<evidence type="ECO:0000313" key="7">
    <source>
        <dbReference type="EnsemblMetazoa" id="MESCA000491-PA"/>
    </source>
</evidence>
<keyword evidence="3" id="KW-0862">Zinc</keyword>
<dbReference type="GO" id="GO:0061630">
    <property type="term" value="F:ubiquitin protein ligase activity"/>
    <property type="evidence" value="ECO:0007669"/>
    <property type="project" value="InterPro"/>
</dbReference>
<dbReference type="PROSITE" id="PS00518">
    <property type="entry name" value="ZF_RING_1"/>
    <property type="match status" value="1"/>
</dbReference>
<dbReference type="PANTHER" id="PTHR47094:SF1">
    <property type="entry name" value="RING-TYPE E3 UBIQUITIN TRANSFERASE"/>
    <property type="match status" value="1"/>
</dbReference>
<dbReference type="Gene3D" id="3.30.40.10">
    <property type="entry name" value="Zinc/RING finger domain, C3HC4 (zinc finger)"/>
    <property type="match status" value="1"/>
</dbReference>
<evidence type="ECO:0000256" key="5">
    <source>
        <dbReference type="SAM" id="MobiDB-lite"/>
    </source>
</evidence>
<dbReference type="PROSITE" id="PS50089">
    <property type="entry name" value="ZF_RING_2"/>
    <property type="match status" value="1"/>
</dbReference>
<reference evidence="7" key="2">
    <citation type="submission" date="2015-06" db="UniProtKB">
        <authorList>
            <consortium name="EnsemblMetazoa"/>
        </authorList>
    </citation>
    <scope>IDENTIFICATION</scope>
</reference>
<accession>T1GB69</accession>
<sequence length="263" mass="28811">MDEQSEFDRTMEEVDRLIAESEAILQNGEARRAVDISDVMDSTNRTLNSLSDISAIVLSDGENSPRTSASEAIVAAAQAVANTASNLLMIILDCTTFPMPLPVSNSSDDDDEVFFISETAPRRRRDTFAHLHNVNINLGRNPSNINLNIDFNRVLPDPRELRNRRVTHTSSTARKRKPHVATPMPPSPKVPASKSSEPEEEVSGNGFSCAVCLDNLKGSNKPVSTNCGHLFCLSCLTSAIKATGKCPLCNKKQGKNTFHRIYI</sequence>
<proteinExistence type="predicted"/>
<dbReference type="GO" id="GO:0032183">
    <property type="term" value="F:SUMO binding"/>
    <property type="evidence" value="ECO:0007669"/>
    <property type="project" value="TreeGrafter"/>
</dbReference>
<evidence type="ECO:0000256" key="3">
    <source>
        <dbReference type="ARBA" id="ARBA00022833"/>
    </source>
</evidence>
<reference evidence="8" key="1">
    <citation type="submission" date="2013-02" db="EMBL/GenBank/DDBJ databases">
        <authorList>
            <person name="Hughes D."/>
        </authorList>
    </citation>
    <scope>NUCLEOTIDE SEQUENCE</scope>
    <source>
        <strain>Durham</strain>
        <strain evidence="8">NC isolate 2 -- Noor lab</strain>
    </source>
</reference>
<feature type="compositionally biased region" description="Basic residues" evidence="5">
    <location>
        <begin position="164"/>
        <end position="179"/>
    </location>
</feature>
<dbReference type="GO" id="GO:0033768">
    <property type="term" value="C:SUMO-targeted ubiquitin ligase complex"/>
    <property type="evidence" value="ECO:0007669"/>
    <property type="project" value="TreeGrafter"/>
</dbReference>
<evidence type="ECO:0000256" key="1">
    <source>
        <dbReference type="ARBA" id="ARBA00022723"/>
    </source>
</evidence>
<dbReference type="EnsemblMetazoa" id="MESCA000491-RA">
    <property type="protein sequence ID" value="MESCA000491-PA"/>
    <property type="gene ID" value="MESCA000491"/>
</dbReference>
<dbReference type="InterPro" id="IPR001841">
    <property type="entry name" value="Znf_RING"/>
</dbReference>
<dbReference type="CDD" id="cd16449">
    <property type="entry name" value="RING-HC"/>
    <property type="match status" value="1"/>
</dbReference>
<keyword evidence="2 4" id="KW-0863">Zinc-finger</keyword>
<evidence type="ECO:0000256" key="4">
    <source>
        <dbReference type="PROSITE-ProRule" id="PRU00175"/>
    </source>
</evidence>
<dbReference type="SMART" id="SM00184">
    <property type="entry name" value="RING"/>
    <property type="match status" value="1"/>
</dbReference>
<dbReference type="GO" id="GO:0006511">
    <property type="term" value="P:ubiquitin-dependent protein catabolic process"/>
    <property type="evidence" value="ECO:0007669"/>
    <property type="project" value="TreeGrafter"/>
</dbReference>
<dbReference type="PANTHER" id="PTHR47094">
    <property type="entry name" value="ELFLESS, ISOFORM B"/>
    <property type="match status" value="1"/>
</dbReference>
<organism evidence="7 8">
    <name type="scientific">Megaselia scalaris</name>
    <name type="common">Humpbacked fly</name>
    <name type="synonym">Phora scalaris</name>
    <dbReference type="NCBI Taxonomy" id="36166"/>
    <lineage>
        <taxon>Eukaryota</taxon>
        <taxon>Metazoa</taxon>
        <taxon>Ecdysozoa</taxon>
        <taxon>Arthropoda</taxon>
        <taxon>Hexapoda</taxon>
        <taxon>Insecta</taxon>
        <taxon>Pterygota</taxon>
        <taxon>Neoptera</taxon>
        <taxon>Endopterygota</taxon>
        <taxon>Diptera</taxon>
        <taxon>Brachycera</taxon>
        <taxon>Muscomorpha</taxon>
        <taxon>Platypezoidea</taxon>
        <taxon>Phoridae</taxon>
        <taxon>Megaseliini</taxon>
        <taxon>Megaselia</taxon>
    </lineage>
</organism>
<feature type="region of interest" description="Disordered" evidence="5">
    <location>
        <begin position="160"/>
        <end position="199"/>
    </location>
</feature>
<name>T1GB69_MEGSC</name>
<dbReference type="Pfam" id="PF13639">
    <property type="entry name" value="zf-RING_2"/>
    <property type="match status" value="1"/>
</dbReference>
<dbReference type="InterPro" id="IPR017907">
    <property type="entry name" value="Znf_RING_CS"/>
</dbReference>
<dbReference type="EMBL" id="CAQQ02192232">
    <property type="status" value="NOT_ANNOTATED_CDS"/>
    <property type="molecule type" value="Genomic_DNA"/>
</dbReference>
<dbReference type="InterPro" id="IPR049627">
    <property type="entry name" value="SLX8"/>
</dbReference>
<keyword evidence="8" id="KW-1185">Reference proteome</keyword>
<dbReference type="AlphaFoldDB" id="T1GB69"/>
<evidence type="ECO:0000259" key="6">
    <source>
        <dbReference type="PROSITE" id="PS50089"/>
    </source>
</evidence>
<evidence type="ECO:0000313" key="8">
    <source>
        <dbReference type="Proteomes" id="UP000015102"/>
    </source>
</evidence>
<dbReference type="Proteomes" id="UP000015102">
    <property type="component" value="Unassembled WGS sequence"/>
</dbReference>